<proteinExistence type="predicted"/>
<accession>X1Q9I1</accession>
<name>X1Q9I1_9ZZZZ</name>
<protein>
    <submittedName>
        <fullName evidence="1">Uncharacterized protein</fullName>
    </submittedName>
</protein>
<reference evidence="1" key="1">
    <citation type="journal article" date="2014" name="Front. Microbiol.">
        <title>High frequency of phylogenetically diverse reductive dehalogenase-homologous genes in deep subseafloor sedimentary metagenomes.</title>
        <authorList>
            <person name="Kawai M."/>
            <person name="Futagami T."/>
            <person name="Toyoda A."/>
            <person name="Takaki Y."/>
            <person name="Nishi S."/>
            <person name="Hori S."/>
            <person name="Arai W."/>
            <person name="Tsubouchi T."/>
            <person name="Morono Y."/>
            <person name="Uchiyama I."/>
            <person name="Ito T."/>
            <person name="Fujiyama A."/>
            <person name="Inagaki F."/>
            <person name="Takami H."/>
        </authorList>
    </citation>
    <scope>NUCLEOTIDE SEQUENCE</scope>
    <source>
        <strain evidence="1">Expedition CK06-06</strain>
    </source>
</reference>
<organism evidence="1">
    <name type="scientific">marine sediment metagenome</name>
    <dbReference type="NCBI Taxonomy" id="412755"/>
    <lineage>
        <taxon>unclassified sequences</taxon>
        <taxon>metagenomes</taxon>
        <taxon>ecological metagenomes</taxon>
    </lineage>
</organism>
<dbReference type="AlphaFoldDB" id="X1Q9I1"/>
<evidence type="ECO:0000313" key="1">
    <source>
        <dbReference type="EMBL" id="GAI64893.1"/>
    </source>
</evidence>
<comment type="caution">
    <text evidence="1">The sequence shown here is derived from an EMBL/GenBank/DDBJ whole genome shotgun (WGS) entry which is preliminary data.</text>
</comment>
<gene>
    <name evidence="1" type="ORF">S12H4_08383</name>
</gene>
<sequence length="64" mass="7192">MTKAGDYADLVMALVKYDIQKAPLELLAEALCRLMDKGYDPAFAADWLVKSLRDEVDRLPTFGE</sequence>
<dbReference type="EMBL" id="BARW01003234">
    <property type="protein sequence ID" value="GAI64893.1"/>
    <property type="molecule type" value="Genomic_DNA"/>
</dbReference>